<dbReference type="SUPFAM" id="SSF53790">
    <property type="entry name" value="Tetrapyrrole methylase"/>
    <property type="match status" value="1"/>
</dbReference>
<protein>
    <submittedName>
        <fullName evidence="5">Cobalt-precorrin-2 C(20)-methyltransferase</fullName>
        <ecNumber evidence="5">2.1.1.151</ecNumber>
    </submittedName>
</protein>
<dbReference type="PANTHER" id="PTHR43467:SF2">
    <property type="entry name" value="COBALT-PRECORRIN-2 C(20)-METHYLTRANSFERASE"/>
    <property type="match status" value="1"/>
</dbReference>
<dbReference type="PROSITE" id="PS00839">
    <property type="entry name" value="SUMT_1"/>
    <property type="match status" value="1"/>
</dbReference>
<keyword evidence="5" id="KW-0808">Transferase</keyword>
<comment type="similarity">
    <text evidence="2">Belongs to the precorrin methyltransferase family.</text>
</comment>
<accession>A0A2X4T7L2</accession>
<dbReference type="GO" id="GO:0043781">
    <property type="term" value="F:cobalt-factor II C20-methyltransferase activity"/>
    <property type="evidence" value="ECO:0007669"/>
    <property type="project" value="UniProtKB-EC"/>
</dbReference>
<keyword evidence="6" id="KW-1185">Reference proteome</keyword>
<dbReference type="Gene3D" id="3.40.1010.10">
    <property type="entry name" value="Cobalt-precorrin-4 Transmethylase, Domain 1"/>
    <property type="match status" value="1"/>
</dbReference>
<evidence type="ECO:0000313" key="5">
    <source>
        <dbReference type="EMBL" id="SQI23103.1"/>
    </source>
</evidence>
<dbReference type="PANTHER" id="PTHR43467">
    <property type="entry name" value="COBALT-PRECORRIN-2 C(20)-METHYLTRANSFERASE"/>
    <property type="match status" value="1"/>
</dbReference>
<dbReference type="AlphaFoldDB" id="A0A2X4T7L2"/>
<reference evidence="5 6" key="1">
    <citation type="submission" date="2018-06" db="EMBL/GenBank/DDBJ databases">
        <authorList>
            <consortium name="Pathogen Informatics"/>
            <person name="Doyle S."/>
        </authorList>
    </citation>
    <scope>NUCLEOTIDE SEQUENCE [LARGE SCALE GENOMIC DNA]</scope>
    <source>
        <strain evidence="5 6">NCTC7307</strain>
    </source>
</reference>
<sequence length="167" mass="17918">MNGKLYALSTGPGAPDLITVRAARILGSLDILYAPAGRKGGDSLALSIVRDYLGEQTEVRCCHFPMSADSAEKEAVWNEVAAALTAEVEAGKQVGFITLGDAMLFSTWIFFTPAYRLPDVAGDCPRRHVLRRDSRPRENAARHRTAIAGGYFLYRAGSGNSPSATTA</sequence>
<dbReference type="CDD" id="cd11645">
    <property type="entry name" value="Precorrin_2_C20_MT"/>
    <property type="match status" value="1"/>
</dbReference>
<dbReference type="GO" id="GO:0030788">
    <property type="term" value="F:precorrin-2 C20-methyltransferase activity"/>
    <property type="evidence" value="ECO:0007669"/>
    <property type="project" value="InterPro"/>
</dbReference>
<dbReference type="InterPro" id="IPR035996">
    <property type="entry name" value="4pyrrol_Methylase_sf"/>
</dbReference>
<dbReference type="Pfam" id="PF00590">
    <property type="entry name" value="TP_methylase"/>
    <property type="match status" value="1"/>
</dbReference>
<feature type="domain" description="Tetrapyrrole methylase" evidence="4">
    <location>
        <begin position="4"/>
        <end position="108"/>
    </location>
</feature>
<dbReference type="GO" id="GO:0032259">
    <property type="term" value="P:methylation"/>
    <property type="evidence" value="ECO:0007669"/>
    <property type="project" value="UniProtKB-KW"/>
</dbReference>
<dbReference type="InterPro" id="IPR003043">
    <property type="entry name" value="Uropor_MeTrfase_CS"/>
</dbReference>
<proteinExistence type="inferred from homology"/>
<dbReference type="InterPro" id="IPR014777">
    <property type="entry name" value="4pyrrole_Mease_sub1"/>
</dbReference>
<evidence type="ECO:0000256" key="3">
    <source>
        <dbReference type="ARBA" id="ARBA00022573"/>
    </source>
</evidence>
<dbReference type="InterPro" id="IPR000878">
    <property type="entry name" value="4pyrrol_Mease"/>
</dbReference>
<name>A0A2X4T7L2_SALER</name>
<keyword evidence="3" id="KW-0169">Cobalamin biosynthesis</keyword>
<evidence type="ECO:0000256" key="1">
    <source>
        <dbReference type="ARBA" id="ARBA00004953"/>
    </source>
</evidence>
<dbReference type="EMBL" id="LS483466">
    <property type="protein sequence ID" value="SQI23103.1"/>
    <property type="molecule type" value="Genomic_DNA"/>
</dbReference>
<keyword evidence="5" id="KW-0489">Methyltransferase</keyword>
<dbReference type="EC" id="2.1.1.151" evidence="5"/>
<dbReference type="Proteomes" id="UP000248731">
    <property type="component" value="Chromosome 1"/>
</dbReference>
<dbReference type="InterPro" id="IPR012382">
    <property type="entry name" value="CobI/CbiL"/>
</dbReference>
<comment type="pathway">
    <text evidence="1">Cofactor biosynthesis; adenosylcobalamin biosynthesis.</text>
</comment>
<dbReference type="GO" id="GO:0009236">
    <property type="term" value="P:cobalamin biosynthetic process"/>
    <property type="evidence" value="ECO:0007669"/>
    <property type="project" value="UniProtKB-KW"/>
</dbReference>
<evidence type="ECO:0000313" key="6">
    <source>
        <dbReference type="Proteomes" id="UP000248731"/>
    </source>
</evidence>
<gene>
    <name evidence="5" type="primary">cbiL</name>
    <name evidence="5" type="ORF">NCTC7307_02215</name>
</gene>
<evidence type="ECO:0000256" key="2">
    <source>
        <dbReference type="ARBA" id="ARBA00005879"/>
    </source>
</evidence>
<organism evidence="5 6">
    <name type="scientific">Salmonella enterica subsp. arizonae</name>
    <dbReference type="NCBI Taxonomy" id="59203"/>
    <lineage>
        <taxon>Bacteria</taxon>
        <taxon>Pseudomonadati</taxon>
        <taxon>Pseudomonadota</taxon>
        <taxon>Gammaproteobacteria</taxon>
        <taxon>Enterobacterales</taxon>
        <taxon>Enterobacteriaceae</taxon>
        <taxon>Salmonella</taxon>
    </lineage>
</organism>
<evidence type="ECO:0000259" key="4">
    <source>
        <dbReference type="Pfam" id="PF00590"/>
    </source>
</evidence>